<dbReference type="InterPro" id="IPR016197">
    <property type="entry name" value="Chromo-like_dom_sf"/>
</dbReference>
<dbReference type="KEGG" id="ehx:EMIHUDRAFT_248181"/>
<evidence type="ECO:0000259" key="2">
    <source>
        <dbReference type="PROSITE" id="PS50013"/>
    </source>
</evidence>
<dbReference type="PROSITE" id="PS50013">
    <property type="entry name" value="CHROMO_2"/>
    <property type="match status" value="1"/>
</dbReference>
<feature type="compositionally biased region" description="Basic and acidic residues" evidence="1">
    <location>
        <begin position="37"/>
        <end position="47"/>
    </location>
</feature>
<dbReference type="SMART" id="SM00298">
    <property type="entry name" value="CHROMO"/>
    <property type="match status" value="1"/>
</dbReference>
<reference evidence="3" key="2">
    <citation type="submission" date="2024-10" db="UniProtKB">
        <authorList>
            <consortium name="EnsemblProtists"/>
        </authorList>
    </citation>
    <scope>IDENTIFICATION</scope>
</reference>
<proteinExistence type="predicted"/>
<dbReference type="SUPFAM" id="SSF54160">
    <property type="entry name" value="Chromo domain-like"/>
    <property type="match status" value="1"/>
</dbReference>
<feature type="region of interest" description="Disordered" evidence="1">
    <location>
        <begin position="1"/>
        <end position="76"/>
    </location>
</feature>
<evidence type="ECO:0000313" key="4">
    <source>
        <dbReference type="Proteomes" id="UP000013827"/>
    </source>
</evidence>
<dbReference type="InterPro" id="IPR023780">
    <property type="entry name" value="Chromo_domain"/>
</dbReference>
<dbReference type="PaxDb" id="2903-EOD10831"/>
<dbReference type="Proteomes" id="UP000013827">
    <property type="component" value="Unassembled WGS sequence"/>
</dbReference>
<dbReference type="HOGENOM" id="CLU_413026_0_0_1"/>
<dbReference type="Gene3D" id="2.40.50.40">
    <property type="match status" value="1"/>
</dbReference>
<feature type="domain" description="Chromo" evidence="2">
    <location>
        <begin position="557"/>
        <end position="590"/>
    </location>
</feature>
<dbReference type="InterPro" id="IPR000953">
    <property type="entry name" value="Chromo/chromo_shadow_dom"/>
</dbReference>
<sequence>MSSSAEEARDTAGDLSPATKPQDRVRLNIHVLGTDDSGPKDDTDALDKPSSPGSAEVRATPAGMPSAGLPASPPSAEALLDPKGFDLNVAAIKPSAVDSPPGLSTTQPSFDARTGMRSYVPAEDVTGFSTDGVEALQLQVQQFVQCAGEGATALMPNDVGVIARLASDLHGAGERYMATAELLASYRKERCAFQACVGQAAATYGQKLSNGDFSANGELTEAALCFNVLNGELGAFEAEVDEGQATLDQLEQRYHTSRLEYIAEQARLLQMLEGAAPSKLARANAAALKHHQSQISSLADEVAQQRQAIVEQGRATVALGRQAEEHNAEVQQGFEQVNANLAQGFQAFGTVLQASLADGFQELAGALRSAQHPAAVELPSPPEAGGASAANNSEVYVPDKGTVDMLVRAGAANYVAEPCGSLHVGSGSNTCSSLHPAKRSFALWATTFATHGMAQLALRSSAAIILARKDPPLATVRFKPGDHVLLKRPADQKHSKMDFPYYNTVYAVKSVLERDRYQLETVHGRPITHAKDTVHVSRLKRMPSYALRAVEDSGLYYEVEKICGHRGDGRERRYRVRWSGFPPSCDTWEPVSSFNEAGFDHCSLRQRLRNSAGTETHDGSDVQPTQIFATLGQGQSPKLETPSKKRGIQSSALQLYYPSMHVGNT</sequence>
<evidence type="ECO:0000313" key="3">
    <source>
        <dbReference type="EnsemblProtists" id="EOD10831"/>
    </source>
</evidence>
<name>A0A0D3IHU6_EMIH1</name>
<protein>
    <recommendedName>
        <fullName evidence="2">Chromo domain-containing protein</fullName>
    </recommendedName>
</protein>
<reference evidence="4" key="1">
    <citation type="journal article" date="2013" name="Nature">
        <title>Pan genome of the phytoplankton Emiliania underpins its global distribution.</title>
        <authorList>
            <person name="Read B.A."/>
            <person name="Kegel J."/>
            <person name="Klute M.J."/>
            <person name="Kuo A."/>
            <person name="Lefebvre S.C."/>
            <person name="Maumus F."/>
            <person name="Mayer C."/>
            <person name="Miller J."/>
            <person name="Monier A."/>
            <person name="Salamov A."/>
            <person name="Young J."/>
            <person name="Aguilar M."/>
            <person name="Claverie J.M."/>
            <person name="Frickenhaus S."/>
            <person name="Gonzalez K."/>
            <person name="Herman E.K."/>
            <person name="Lin Y.C."/>
            <person name="Napier J."/>
            <person name="Ogata H."/>
            <person name="Sarno A.F."/>
            <person name="Shmutz J."/>
            <person name="Schroeder D."/>
            <person name="de Vargas C."/>
            <person name="Verret F."/>
            <person name="von Dassow P."/>
            <person name="Valentin K."/>
            <person name="Van de Peer Y."/>
            <person name="Wheeler G."/>
            <person name="Dacks J.B."/>
            <person name="Delwiche C.F."/>
            <person name="Dyhrman S.T."/>
            <person name="Glockner G."/>
            <person name="John U."/>
            <person name="Richards T."/>
            <person name="Worden A.Z."/>
            <person name="Zhang X."/>
            <person name="Grigoriev I.V."/>
            <person name="Allen A.E."/>
            <person name="Bidle K."/>
            <person name="Borodovsky M."/>
            <person name="Bowler C."/>
            <person name="Brownlee C."/>
            <person name="Cock J.M."/>
            <person name="Elias M."/>
            <person name="Gladyshev V.N."/>
            <person name="Groth M."/>
            <person name="Guda C."/>
            <person name="Hadaegh A."/>
            <person name="Iglesias-Rodriguez M.D."/>
            <person name="Jenkins J."/>
            <person name="Jones B.M."/>
            <person name="Lawson T."/>
            <person name="Leese F."/>
            <person name="Lindquist E."/>
            <person name="Lobanov A."/>
            <person name="Lomsadze A."/>
            <person name="Malik S.B."/>
            <person name="Marsh M.E."/>
            <person name="Mackinder L."/>
            <person name="Mock T."/>
            <person name="Mueller-Roeber B."/>
            <person name="Pagarete A."/>
            <person name="Parker M."/>
            <person name="Probert I."/>
            <person name="Quesneville H."/>
            <person name="Raines C."/>
            <person name="Rensing S.A."/>
            <person name="Riano-Pachon D.M."/>
            <person name="Richier S."/>
            <person name="Rokitta S."/>
            <person name="Shiraiwa Y."/>
            <person name="Soanes D.M."/>
            <person name="van der Giezen M."/>
            <person name="Wahlund T.M."/>
            <person name="Williams B."/>
            <person name="Wilson W."/>
            <person name="Wolfe G."/>
            <person name="Wurch L.L."/>
        </authorList>
    </citation>
    <scope>NUCLEOTIDE SEQUENCE</scope>
</reference>
<accession>A0A0D3IHU6</accession>
<dbReference type="Pfam" id="PF00385">
    <property type="entry name" value="Chromo"/>
    <property type="match status" value="1"/>
</dbReference>
<evidence type="ECO:0000256" key="1">
    <source>
        <dbReference type="SAM" id="MobiDB-lite"/>
    </source>
</evidence>
<dbReference type="CDD" id="cd00024">
    <property type="entry name" value="CD_CSD"/>
    <property type="match status" value="1"/>
</dbReference>
<keyword evidence="4" id="KW-1185">Reference proteome</keyword>
<feature type="compositionally biased region" description="Low complexity" evidence="1">
    <location>
        <begin position="61"/>
        <end position="76"/>
    </location>
</feature>
<dbReference type="RefSeq" id="XP_005763260.1">
    <property type="nucleotide sequence ID" value="XM_005763203.1"/>
</dbReference>
<dbReference type="AlphaFoldDB" id="A0A0D3IHU6"/>
<dbReference type="EnsemblProtists" id="EOD10831">
    <property type="protein sequence ID" value="EOD10831"/>
    <property type="gene ID" value="EMIHUDRAFT_248181"/>
</dbReference>
<organism evidence="3 4">
    <name type="scientific">Emiliania huxleyi (strain CCMP1516)</name>
    <dbReference type="NCBI Taxonomy" id="280463"/>
    <lineage>
        <taxon>Eukaryota</taxon>
        <taxon>Haptista</taxon>
        <taxon>Haptophyta</taxon>
        <taxon>Prymnesiophyceae</taxon>
        <taxon>Isochrysidales</taxon>
        <taxon>Noelaerhabdaceae</taxon>
        <taxon>Emiliania</taxon>
    </lineage>
</organism>
<feature type="compositionally biased region" description="Basic and acidic residues" evidence="1">
    <location>
        <begin position="1"/>
        <end position="12"/>
    </location>
</feature>
<dbReference type="GeneID" id="17256984"/>